<evidence type="ECO:0000256" key="2">
    <source>
        <dbReference type="ARBA" id="ARBA00022679"/>
    </source>
</evidence>
<keyword evidence="2" id="KW-0808">Transferase</keyword>
<dbReference type="PROSITE" id="PS50878">
    <property type="entry name" value="RT_POL"/>
    <property type="match status" value="1"/>
</dbReference>
<protein>
    <recommendedName>
        <fullName evidence="9">Reverse transcriptase domain-containing protein</fullName>
    </recommendedName>
</protein>
<dbReference type="EMBL" id="CAVLGL010000068">
    <property type="protein sequence ID" value="CAK1584474.1"/>
    <property type="molecule type" value="Genomic_DNA"/>
</dbReference>
<evidence type="ECO:0000313" key="11">
    <source>
        <dbReference type="Proteomes" id="UP001314205"/>
    </source>
</evidence>
<dbReference type="FunFam" id="3.10.10.10:FF:000007">
    <property type="entry name" value="Retrovirus-related Pol polyprotein from transposon 17.6-like Protein"/>
    <property type="match status" value="1"/>
</dbReference>
<sequence>MRFCVVYRRLNDVTKKDSYPLPRIEDTLDMLTGVKWFSTLDLKSGYWQVEIDPKDKEKTAFSTGKGLWQFTVMSFGLCNAPATFERLMELVLTGLIGDACLVYLDDIIIVGRTFEEHLQNLERVLMKIQSANLKLSPKKCSLFKRQVSFLGLEMKLFIVVSLFCVVAVTWGKPASTYTDKWDNINVDEILESQRLLKGYVDCLLDRGRCTPDGNTLKETMPDALENECSKCTQKQKEGTEKVIRFLVNKRADLWKELSAKYDPDNKYQQRYKDRLDSVKEKH</sequence>
<evidence type="ECO:0000259" key="9">
    <source>
        <dbReference type="PROSITE" id="PS50878"/>
    </source>
</evidence>
<name>A0AAV1KPF9_9NEOP</name>
<evidence type="ECO:0000256" key="5">
    <source>
        <dbReference type="ARBA" id="ARBA00022759"/>
    </source>
</evidence>
<evidence type="ECO:0000256" key="7">
    <source>
        <dbReference type="ARBA" id="ARBA00022918"/>
    </source>
</evidence>
<dbReference type="CDD" id="cd01647">
    <property type="entry name" value="RT_LTR"/>
    <property type="match status" value="1"/>
</dbReference>
<dbReference type="SUPFAM" id="SSF100910">
    <property type="entry name" value="Chemosensory protein Csp2"/>
    <property type="match status" value="1"/>
</dbReference>
<keyword evidence="8" id="KW-1133">Transmembrane helix</keyword>
<dbReference type="Pfam" id="PF00078">
    <property type="entry name" value="RVT_1"/>
    <property type="match status" value="1"/>
</dbReference>
<evidence type="ECO:0000256" key="1">
    <source>
        <dbReference type="ARBA" id="ARBA00022670"/>
    </source>
</evidence>
<accession>A0AAV1KPF9</accession>
<feature type="transmembrane region" description="Helical" evidence="8">
    <location>
        <begin position="147"/>
        <end position="170"/>
    </location>
</feature>
<dbReference type="InterPro" id="IPR000477">
    <property type="entry name" value="RT_dom"/>
</dbReference>
<keyword evidence="7" id="KW-0695">RNA-directed DNA polymerase</keyword>
<dbReference type="Pfam" id="PF03392">
    <property type="entry name" value="OS-D"/>
    <property type="match status" value="1"/>
</dbReference>
<organism evidence="10 11">
    <name type="scientific">Parnassius mnemosyne</name>
    <name type="common">clouded apollo</name>
    <dbReference type="NCBI Taxonomy" id="213953"/>
    <lineage>
        <taxon>Eukaryota</taxon>
        <taxon>Metazoa</taxon>
        <taxon>Ecdysozoa</taxon>
        <taxon>Arthropoda</taxon>
        <taxon>Hexapoda</taxon>
        <taxon>Insecta</taxon>
        <taxon>Pterygota</taxon>
        <taxon>Neoptera</taxon>
        <taxon>Endopterygota</taxon>
        <taxon>Lepidoptera</taxon>
        <taxon>Glossata</taxon>
        <taxon>Ditrysia</taxon>
        <taxon>Papilionoidea</taxon>
        <taxon>Papilionidae</taxon>
        <taxon>Parnassiinae</taxon>
        <taxon>Parnassini</taxon>
        <taxon>Parnassius</taxon>
        <taxon>Driopa</taxon>
    </lineage>
</organism>
<keyword evidence="8" id="KW-0472">Membrane</keyword>
<dbReference type="Gene3D" id="3.30.70.270">
    <property type="match status" value="1"/>
</dbReference>
<dbReference type="GO" id="GO:0003964">
    <property type="term" value="F:RNA-directed DNA polymerase activity"/>
    <property type="evidence" value="ECO:0007669"/>
    <property type="project" value="UniProtKB-KW"/>
</dbReference>
<dbReference type="GO" id="GO:0006508">
    <property type="term" value="P:proteolysis"/>
    <property type="evidence" value="ECO:0007669"/>
    <property type="project" value="UniProtKB-KW"/>
</dbReference>
<evidence type="ECO:0000256" key="8">
    <source>
        <dbReference type="SAM" id="Phobius"/>
    </source>
</evidence>
<keyword evidence="11" id="KW-1185">Reference proteome</keyword>
<dbReference type="Gene3D" id="1.10.2080.10">
    <property type="entry name" value="Insect odorant-binding protein A10/Ejaculatory bulb-specific protein 3"/>
    <property type="match status" value="1"/>
</dbReference>
<feature type="domain" description="Reverse transcriptase" evidence="9">
    <location>
        <begin position="1"/>
        <end position="154"/>
    </location>
</feature>
<dbReference type="PANTHER" id="PTHR24559">
    <property type="entry name" value="TRANSPOSON TY3-I GAG-POL POLYPROTEIN"/>
    <property type="match status" value="1"/>
</dbReference>
<keyword evidence="8" id="KW-0812">Transmembrane</keyword>
<evidence type="ECO:0000313" key="10">
    <source>
        <dbReference type="EMBL" id="CAK1584474.1"/>
    </source>
</evidence>
<gene>
    <name evidence="10" type="ORF">PARMNEM_LOCUS5703</name>
</gene>
<keyword evidence="1" id="KW-0645">Protease</keyword>
<comment type="caution">
    <text evidence="10">The sequence shown here is derived from an EMBL/GenBank/DDBJ whole genome shotgun (WGS) entry which is preliminary data.</text>
</comment>
<dbReference type="GO" id="GO:0004519">
    <property type="term" value="F:endonuclease activity"/>
    <property type="evidence" value="ECO:0007669"/>
    <property type="project" value="UniProtKB-KW"/>
</dbReference>
<keyword evidence="3" id="KW-0548">Nucleotidyltransferase</keyword>
<keyword evidence="6" id="KW-0378">Hydrolase</keyword>
<dbReference type="InterPro" id="IPR043128">
    <property type="entry name" value="Rev_trsase/Diguanyl_cyclase"/>
</dbReference>
<keyword evidence="5" id="KW-0255">Endonuclease</keyword>
<evidence type="ECO:0000256" key="4">
    <source>
        <dbReference type="ARBA" id="ARBA00022722"/>
    </source>
</evidence>
<dbReference type="Proteomes" id="UP001314205">
    <property type="component" value="Unassembled WGS sequence"/>
</dbReference>
<dbReference type="InterPro" id="IPR053134">
    <property type="entry name" value="RNA-dir_DNA_polymerase"/>
</dbReference>
<reference evidence="10 11" key="1">
    <citation type="submission" date="2023-11" db="EMBL/GenBank/DDBJ databases">
        <authorList>
            <person name="Hedman E."/>
            <person name="Englund M."/>
            <person name="Stromberg M."/>
            <person name="Nyberg Akerstrom W."/>
            <person name="Nylinder S."/>
            <person name="Jareborg N."/>
            <person name="Kallberg Y."/>
            <person name="Kronander E."/>
        </authorList>
    </citation>
    <scope>NUCLEOTIDE SEQUENCE [LARGE SCALE GENOMIC DNA]</scope>
</reference>
<dbReference type="PANTHER" id="PTHR24559:SF444">
    <property type="entry name" value="REVERSE TRANSCRIPTASE DOMAIN-CONTAINING PROTEIN"/>
    <property type="match status" value="1"/>
</dbReference>
<dbReference type="AlphaFoldDB" id="A0AAV1KPF9"/>
<dbReference type="InterPro" id="IPR043502">
    <property type="entry name" value="DNA/RNA_pol_sf"/>
</dbReference>
<dbReference type="GO" id="GO:0008233">
    <property type="term" value="F:peptidase activity"/>
    <property type="evidence" value="ECO:0007669"/>
    <property type="project" value="UniProtKB-KW"/>
</dbReference>
<evidence type="ECO:0000256" key="3">
    <source>
        <dbReference type="ARBA" id="ARBA00022695"/>
    </source>
</evidence>
<keyword evidence="4" id="KW-0540">Nuclease</keyword>
<dbReference type="SUPFAM" id="SSF56672">
    <property type="entry name" value="DNA/RNA polymerases"/>
    <property type="match status" value="1"/>
</dbReference>
<evidence type="ECO:0000256" key="6">
    <source>
        <dbReference type="ARBA" id="ARBA00022801"/>
    </source>
</evidence>
<proteinExistence type="predicted"/>
<dbReference type="Gene3D" id="3.10.10.10">
    <property type="entry name" value="HIV Type 1 Reverse Transcriptase, subunit A, domain 1"/>
    <property type="match status" value="1"/>
</dbReference>
<dbReference type="InterPro" id="IPR036682">
    <property type="entry name" value="OS_D_A10/PebIII_sf"/>
</dbReference>
<dbReference type="InterPro" id="IPR005055">
    <property type="entry name" value="A10/PebIII"/>
</dbReference>